<keyword evidence="1" id="KW-0732">Signal</keyword>
<reference evidence="2 3" key="1">
    <citation type="journal article" date="2009" name="J. Bacteriol.">
        <title>Draft genome sequence of the extremely acidophilic bacterium Acidithiobacillus caldus ATCC 51756 reveals metabolic versatility in the genus Acidithiobacillus.</title>
        <authorList>
            <person name="Valdes J."/>
            <person name="Quatrini R."/>
            <person name="Hallberg K."/>
            <person name="Dopson M."/>
            <person name="Valenzuela P.D."/>
            <person name="Holmes D.S."/>
        </authorList>
    </citation>
    <scope>NUCLEOTIDE SEQUENCE [LARGE SCALE GENOMIC DNA]</scope>
    <source>
        <strain evidence="3">ATCC 51756 / DSM 8584 / KU</strain>
    </source>
</reference>
<evidence type="ECO:0000313" key="2">
    <source>
        <dbReference type="EMBL" id="AIA56421.1"/>
    </source>
</evidence>
<gene>
    <name evidence="2" type="ORF">Acaty_c2577</name>
</gene>
<dbReference type="EMBL" id="CP005986">
    <property type="protein sequence ID" value="AIA56421.1"/>
    <property type="molecule type" value="Genomic_DNA"/>
</dbReference>
<feature type="chain" id="PRO_5001582095" description="Lipoprotein" evidence="1">
    <location>
        <begin position="20"/>
        <end position="236"/>
    </location>
</feature>
<proteinExistence type="predicted"/>
<feature type="signal peptide" evidence="1">
    <location>
        <begin position="1"/>
        <end position="19"/>
    </location>
</feature>
<evidence type="ECO:0000256" key="1">
    <source>
        <dbReference type="SAM" id="SignalP"/>
    </source>
</evidence>
<accession>A0A060A2F9</accession>
<protein>
    <recommendedName>
        <fullName evidence="4">Lipoprotein</fullName>
    </recommendedName>
</protein>
<dbReference type="RefSeq" id="WP_004867526.1">
    <property type="nucleotide sequence ID" value="NZ_CP005986.1"/>
</dbReference>
<dbReference type="Proteomes" id="UP000005522">
    <property type="component" value="Chromosome"/>
</dbReference>
<dbReference type="AlphaFoldDB" id="A0A060A2F9"/>
<dbReference type="HOGENOM" id="CLU_1173441_0_0_6"/>
<evidence type="ECO:0000313" key="3">
    <source>
        <dbReference type="Proteomes" id="UP000005522"/>
    </source>
</evidence>
<name>A0A060A2F9_ACICK</name>
<dbReference type="KEGG" id="acz:Acaty_c2577"/>
<evidence type="ECO:0008006" key="4">
    <source>
        <dbReference type="Google" id="ProtNLM"/>
    </source>
</evidence>
<sequence>MAFLAVFLCLLLTIPHARASALPSSFVAEACKALQEQRGEPHCDPVKLYYSVLPNGERRFAEARRCALAQYAKALKLCPPKAQQRVCPKGCFENTQDWDNNPAEILANLYANGLGGAPKDLKLAGIFAQQAFPDEDSADFAKNVKFFLDQVKEYGHILPKYFDLYGSGHGSVSSPIDEQDRAQAEFQAEVEAFLKRYQVTLPPASRKAFTRLREEFEHFQSHDCVTPFTAMGLRGR</sequence>
<organism evidence="2 3">
    <name type="scientific">Acidithiobacillus caldus (strain ATCC 51756 / DSM 8584 / KU)</name>
    <dbReference type="NCBI Taxonomy" id="637389"/>
    <lineage>
        <taxon>Bacteria</taxon>
        <taxon>Pseudomonadati</taxon>
        <taxon>Pseudomonadota</taxon>
        <taxon>Acidithiobacillia</taxon>
        <taxon>Acidithiobacillales</taxon>
        <taxon>Acidithiobacillaceae</taxon>
        <taxon>Acidithiobacillus</taxon>
    </lineage>
</organism>